<reference evidence="2" key="1">
    <citation type="thesis" date="2020" institute="ProQuest LLC" country="789 East Eisenhower Parkway, Ann Arbor, MI, USA">
        <title>Comparative Genomics and Chromosome Evolution.</title>
        <authorList>
            <person name="Mudd A.B."/>
        </authorList>
    </citation>
    <scope>NUCLEOTIDE SEQUENCE</scope>
    <source>
        <strain evidence="2">HN-11 Male</strain>
        <tissue evidence="2">Kidney and liver</tissue>
    </source>
</reference>
<evidence type="ECO:0000313" key="3">
    <source>
        <dbReference type="Proteomes" id="UP000770717"/>
    </source>
</evidence>
<dbReference type="EMBL" id="WNTK01004697">
    <property type="protein sequence ID" value="KAG9464306.1"/>
    <property type="molecule type" value="Genomic_DNA"/>
</dbReference>
<feature type="signal peptide" evidence="1">
    <location>
        <begin position="1"/>
        <end position="19"/>
    </location>
</feature>
<keyword evidence="3" id="KW-1185">Reference proteome</keyword>
<feature type="chain" id="PRO_5035300533" evidence="1">
    <location>
        <begin position="20"/>
        <end position="110"/>
    </location>
</feature>
<name>A0A8J6ECE4_ELECQ</name>
<keyword evidence="1" id="KW-0732">Signal</keyword>
<sequence length="110" mass="12086">MESAAALLLLLGVFGCCRGLEPIAVCSGSDVTFRAAASARPLEINWFKDSSKIVEVEEGKDPFYFTCQGRCIVNLPRRTLIVTNQDHVVRLCSPSYFLRVSSAPKESSPF</sequence>
<dbReference type="Proteomes" id="UP000770717">
    <property type="component" value="Unassembled WGS sequence"/>
</dbReference>
<protein>
    <submittedName>
        <fullName evidence="2">Uncharacterized protein</fullName>
    </submittedName>
</protein>
<evidence type="ECO:0000256" key="1">
    <source>
        <dbReference type="SAM" id="SignalP"/>
    </source>
</evidence>
<organism evidence="2 3">
    <name type="scientific">Eleutherodactylus coqui</name>
    <name type="common">Puerto Rican coqui</name>
    <dbReference type="NCBI Taxonomy" id="57060"/>
    <lineage>
        <taxon>Eukaryota</taxon>
        <taxon>Metazoa</taxon>
        <taxon>Chordata</taxon>
        <taxon>Craniata</taxon>
        <taxon>Vertebrata</taxon>
        <taxon>Euteleostomi</taxon>
        <taxon>Amphibia</taxon>
        <taxon>Batrachia</taxon>
        <taxon>Anura</taxon>
        <taxon>Neobatrachia</taxon>
        <taxon>Hyloidea</taxon>
        <taxon>Eleutherodactylidae</taxon>
        <taxon>Eleutherodactylinae</taxon>
        <taxon>Eleutherodactylus</taxon>
        <taxon>Eleutherodactylus</taxon>
    </lineage>
</organism>
<dbReference type="AlphaFoldDB" id="A0A8J6ECE4"/>
<comment type="caution">
    <text evidence="2">The sequence shown here is derived from an EMBL/GenBank/DDBJ whole genome shotgun (WGS) entry which is preliminary data.</text>
</comment>
<accession>A0A8J6ECE4</accession>
<proteinExistence type="predicted"/>
<evidence type="ECO:0000313" key="2">
    <source>
        <dbReference type="EMBL" id="KAG9464306.1"/>
    </source>
</evidence>
<gene>
    <name evidence="2" type="ORF">GDO78_020157</name>
</gene>